<evidence type="ECO:0000256" key="9">
    <source>
        <dbReference type="ARBA" id="ARBA00022741"/>
    </source>
</evidence>
<keyword evidence="3" id="KW-0600">Photoreceptor protein</keyword>
<protein>
    <recommendedName>
        <fullName evidence="2">histidine kinase</fullName>
        <ecNumber evidence="2">2.7.13.3</ecNumber>
    </recommendedName>
</protein>
<sequence length="646" mass="71637">MADGRNDAPTPGEPWDDARRVAELRDYGVLDTEAEAAFDELATLAARLCDAPIALVSLIDDTRQWFKARTGLDLTQTERRVSFCDHAIRQSGVMVVPDATADARFADNPLVTGSPRIRFYAGAPIVTGSGLPLGSVCVIDTKPRADLTPVQRQALETLARQVMAQLELRRDLLRAREREERLERALDASAHVGAWDWEIQPDRVVADERFARMFGVDPEEAARGVPIDTFVRAIHPDDRPAVEQAIQTAVETLGHYEVEYRVVTSDRARWVLARGQVYGDPHGQPIRFAGTVADISQRKAVEAELAKAVDDLAESEAKFRAIADSMPQMVWSTLPDGFHDYYNARWYEFTGVPFGSTDGEGWNDMFHPEDQERAWTRWRHSLETGEPYEIEYRLKHHSGVYRWTLGRAMPIRDGQGRITRWFGTCTDIDDIKKMESAQNLISQELSHRIKNIFAVVSALIALSARQHPEAADFARALKTRVGALARAHEFVRPHTESSRPTVGSMTLHAFLRDLFKAYAGEDGLERVMVSGDDAVFDDQAATSVALLFHELATNAAKYGALSVDGGRVTLETRTVGDRFVLEWREAGGPPVAPPTRTGFGSSLAALSVEGQLGGSLSRDWSPDGLRVIVDLPVTALSRRRAAMKVA</sequence>
<evidence type="ECO:0000256" key="2">
    <source>
        <dbReference type="ARBA" id="ARBA00012438"/>
    </source>
</evidence>
<keyword evidence="8" id="KW-0808">Transferase</keyword>
<dbReference type="Gene3D" id="2.10.70.100">
    <property type="match status" value="1"/>
</dbReference>
<keyword evidence="13" id="KW-0675">Receptor</keyword>
<evidence type="ECO:0000256" key="3">
    <source>
        <dbReference type="ARBA" id="ARBA00022543"/>
    </source>
</evidence>
<dbReference type="InterPro" id="IPR011102">
    <property type="entry name" value="Sig_transdc_His_kinase_HWE"/>
</dbReference>
<dbReference type="SMART" id="SM00091">
    <property type="entry name" value="PAS"/>
    <property type="match status" value="2"/>
</dbReference>
<dbReference type="Proteomes" id="UP001589906">
    <property type="component" value="Unassembled WGS sequence"/>
</dbReference>
<gene>
    <name evidence="16" type="ORF">ACFFGE_03790</name>
</gene>
<dbReference type="InterPro" id="IPR035965">
    <property type="entry name" value="PAS-like_dom_sf"/>
</dbReference>
<accession>A0ABV6R058</accession>
<dbReference type="NCBIfam" id="TIGR00229">
    <property type="entry name" value="sensory_box"/>
    <property type="match status" value="2"/>
</dbReference>
<dbReference type="PANTHER" id="PTHR43102:SF2">
    <property type="entry name" value="GAF DOMAIN-CONTAINING PROTEIN"/>
    <property type="match status" value="1"/>
</dbReference>
<keyword evidence="5" id="KW-0716">Sensory transduction</keyword>
<comment type="catalytic activity">
    <reaction evidence="1">
        <text>ATP + protein L-histidine = ADP + protein N-phospho-L-histidine.</text>
        <dbReference type="EC" id="2.7.13.3"/>
    </reaction>
</comment>
<dbReference type="InterPro" id="IPR036890">
    <property type="entry name" value="HATPase_C_sf"/>
</dbReference>
<evidence type="ECO:0000256" key="7">
    <source>
        <dbReference type="ARBA" id="ARBA00022643"/>
    </source>
</evidence>
<dbReference type="InterPro" id="IPR001610">
    <property type="entry name" value="PAC"/>
</dbReference>
<evidence type="ECO:0000256" key="13">
    <source>
        <dbReference type="ARBA" id="ARBA00023170"/>
    </source>
</evidence>
<feature type="domain" description="PAC" evidence="15">
    <location>
        <begin position="254"/>
        <end position="307"/>
    </location>
</feature>
<feature type="domain" description="PAS" evidence="14">
    <location>
        <begin position="178"/>
        <end position="253"/>
    </location>
</feature>
<evidence type="ECO:0000256" key="4">
    <source>
        <dbReference type="ARBA" id="ARBA00022553"/>
    </source>
</evidence>
<dbReference type="Gene3D" id="3.30.450.20">
    <property type="entry name" value="PAS domain"/>
    <property type="match status" value="2"/>
</dbReference>
<keyword evidence="9" id="KW-0547">Nucleotide-binding</keyword>
<dbReference type="RefSeq" id="WP_376834442.1">
    <property type="nucleotide sequence ID" value="NZ_JBHLSW010000003.1"/>
</dbReference>
<dbReference type="PROSITE" id="PS50112">
    <property type="entry name" value="PAS"/>
    <property type="match status" value="2"/>
</dbReference>
<comment type="caution">
    <text evidence="16">The sequence shown here is derived from an EMBL/GenBank/DDBJ whole genome shotgun (WGS) entry which is preliminary data.</text>
</comment>
<evidence type="ECO:0000256" key="10">
    <source>
        <dbReference type="ARBA" id="ARBA00022777"/>
    </source>
</evidence>
<dbReference type="Pfam" id="PF07536">
    <property type="entry name" value="HWE_HK"/>
    <property type="match status" value="1"/>
</dbReference>
<dbReference type="SUPFAM" id="SSF55781">
    <property type="entry name" value="GAF domain-like"/>
    <property type="match status" value="1"/>
</dbReference>
<evidence type="ECO:0000259" key="15">
    <source>
        <dbReference type="PROSITE" id="PS50113"/>
    </source>
</evidence>
<keyword evidence="10" id="KW-0418">Kinase</keyword>
<dbReference type="InterPro" id="IPR003018">
    <property type="entry name" value="GAF"/>
</dbReference>
<name>A0ABV6R058_9CAUL</name>
<keyword evidence="7" id="KW-0288">FMN</keyword>
<evidence type="ECO:0000313" key="16">
    <source>
        <dbReference type="EMBL" id="MFC0633000.1"/>
    </source>
</evidence>
<keyword evidence="4" id="KW-0597">Phosphoprotein</keyword>
<dbReference type="Pfam" id="PF01590">
    <property type="entry name" value="GAF"/>
    <property type="match status" value="1"/>
</dbReference>
<keyword evidence="17" id="KW-1185">Reference proteome</keyword>
<dbReference type="Gene3D" id="3.30.450.40">
    <property type="match status" value="1"/>
</dbReference>
<dbReference type="SMART" id="SM00911">
    <property type="entry name" value="HWE_HK"/>
    <property type="match status" value="1"/>
</dbReference>
<evidence type="ECO:0000259" key="14">
    <source>
        <dbReference type="PROSITE" id="PS50112"/>
    </source>
</evidence>
<dbReference type="InterPro" id="IPR000014">
    <property type="entry name" value="PAS"/>
</dbReference>
<dbReference type="InterPro" id="IPR013655">
    <property type="entry name" value="PAS_fold_3"/>
</dbReference>
<evidence type="ECO:0000256" key="6">
    <source>
        <dbReference type="ARBA" id="ARBA00022630"/>
    </source>
</evidence>
<dbReference type="SUPFAM" id="SSF55785">
    <property type="entry name" value="PYP-like sensor domain (PAS domain)"/>
    <property type="match status" value="2"/>
</dbReference>
<feature type="domain" description="PAC" evidence="15">
    <location>
        <begin position="388"/>
        <end position="440"/>
    </location>
</feature>
<evidence type="ECO:0000313" key="17">
    <source>
        <dbReference type="Proteomes" id="UP001589906"/>
    </source>
</evidence>
<dbReference type="SMART" id="SM00065">
    <property type="entry name" value="GAF"/>
    <property type="match status" value="1"/>
</dbReference>
<evidence type="ECO:0000256" key="5">
    <source>
        <dbReference type="ARBA" id="ARBA00022606"/>
    </source>
</evidence>
<dbReference type="Pfam" id="PF08447">
    <property type="entry name" value="PAS_3"/>
    <property type="match status" value="2"/>
</dbReference>
<evidence type="ECO:0000256" key="12">
    <source>
        <dbReference type="ARBA" id="ARBA00022991"/>
    </source>
</evidence>
<feature type="domain" description="PAS" evidence="14">
    <location>
        <begin position="315"/>
        <end position="385"/>
    </location>
</feature>
<dbReference type="PROSITE" id="PS50113">
    <property type="entry name" value="PAC"/>
    <property type="match status" value="2"/>
</dbReference>
<keyword evidence="11" id="KW-0067">ATP-binding</keyword>
<dbReference type="SUPFAM" id="SSF55874">
    <property type="entry name" value="ATPase domain of HSP90 chaperone/DNA topoisomerase II/histidine kinase"/>
    <property type="match status" value="1"/>
</dbReference>
<dbReference type="SMART" id="SM00086">
    <property type="entry name" value="PAC"/>
    <property type="match status" value="2"/>
</dbReference>
<reference evidence="16 17" key="1">
    <citation type="submission" date="2024-09" db="EMBL/GenBank/DDBJ databases">
        <authorList>
            <person name="Sun Q."/>
            <person name="Mori K."/>
        </authorList>
    </citation>
    <scope>NUCLEOTIDE SEQUENCE [LARGE SCALE GENOMIC DNA]</scope>
    <source>
        <strain evidence="16 17">NCAIM B.02621</strain>
    </source>
</reference>
<dbReference type="CDD" id="cd00130">
    <property type="entry name" value="PAS"/>
    <property type="match status" value="2"/>
</dbReference>
<evidence type="ECO:0000256" key="8">
    <source>
        <dbReference type="ARBA" id="ARBA00022679"/>
    </source>
</evidence>
<keyword evidence="12" id="KW-0157">Chromophore</keyword>
<organism evidence="16 17">
    <name type="scientific">Brevundimonas balnearis</name>
    <dbReference type="NCBI Taxonomy" id="1572858"/>
    <lineage>
        <taxon>Bacteria</taxon>
        <taxon>Pseudomonadati</taxon>
        <taxon>Pseudomonadota</taxon>
        <taxon>Alphaproteobacteria</taxon>
        <taxon>Caulobacterales</taxon>
        <taxon>Caulobacteraceae</taxon>
        <taxon>Brevundimonas</taxon>
    </lineage>
</organism>
<dbReference type="Gene3D" id="3.30.565.10">
    <property type="entry name" value="Histidine kinase-like ATPase, C-terminal domain"/>
    <property type="match status" value="1"/>
</dbReference>
<dbReference type="PANTHER" id="PTHR43102">
    <property type="entry name" value="SLR1143 PROTEIN"/>
    <property type="match status" value="1"/>
</dbReference>
<dbReference type="EC" id="2.7.13.3" evidence="2"/>
<evidence type="ECO:0000256" key="1">
    <source>
        <dbReference type="ARBA" id="ARBA00000085"/>
    </source>
</evidence>
<dbReference type="InterPro" id="IPR029016">
    <property type="entry name" value="GAF-like_dom_sf"/>
</dbReference>
<dbReference type="EMBL" id="JBHLSW010000003">
    <property type="protein sequence ID" value="MFC0633000.1"/>
    <property type="molecule type" value="Genomic_DNA"/>
</dbReference>
<keyword evidence="6" id="KW-0285">Flavoprotein</keyword>
<dbReference type="InterPro" id="IPR000700">
    <property type="entry name" value="PAS-assoc_C"/>
</dbReference>
<evidence type="ECO:0000256" key="11">
    <source>
        <dbReference type="ARBA" id="ARBA00022840"/>
    </source>
</evidence>
<proteinExistence type="predicted"/>